<dbReference type="AlphaFoldDB" id="A0AAV2RRS1"/>
<reference evidence="2 3" key="1">
    <citation type="submission" date="2024-05" db="EMBL/GenBank/DDBJ databases">
        <authorList>
            <person name="Wallberg A."/>
        </authorList>
    </citation>
    <scope>NUCLEOTIDE SEQUENCE [LARGE SCALE GENOMIC DNA]</scope>
</reference>
<accession>A0AAV2RRS1</accession>
<keyword evidence="1" id="KW-0732">Signal</keyword>
<sequence>MKAWSVCIVVLVFCVLHYVPAAVSAAAQGNGYSRRQNRVFAYYSTTSYNKFTTAIIKHITTCLSATNVGPKAACRHREKPTLALGVKNDVNNGMNNLETSFNDELEDKDQHLLNQKEKVDHESRSPIIWSRMFGTLTLTNTSKLFKQRKKRTGALDLLNDVKNDVLSWRLLTMMS</sequence>
<feature type="signal peptide" evidence="1">
    <location>
        <begin position="1"/>
        <end position="21"/>
    </location>
</feature>
<dbReference type="Proteomes" id="UP001497623">
    <property type="component" value="Unassembled WGS sequence"/>
</dbReference>
<dbReference type="EMBL" id="CAXKWB010030041">
    <property type="protein sequence ID" value="CAL4136992.1"/>
    <property type="molecule type" value="Genomic_DNA"/>
</dbReference>
<evidence type="ECO:0000313" key="3">
    <source>
        <dbReference type="Proteomes" id="UP001497623"/>
    </source>
</evidence>
<gene>
    <name evidence="2" type="ORF">MNOR_LOCUS27907</name>
</gene>
<name>A0AAV2RRS1_MEGNR</name>
<keyword evidence="3" id="KW-1185">Reference proteome</keyword>
<comment type="caution">
    <text evidence="2">The sequence shown here is derived from an EMBL/GenBank/DDBJ whole genome shotgun (WGS) entry which is preliminary data.</text>
</comment>
<feature type="chain" id="PRO_5043348788" evidence="1">
    <location>
        <begin position="22"/>
        <end position="175"/>
    </location>
</feature>
<proteinExistence type="predicted"/>
<organism evidence="2 3">
    <name type="scientific">Meganyctiphanes norvegica</name>
    <name type="common">Northern krill</name>
    <name type="synonym">Thysanopoda norvegica</name>
    <dbReference type="NCBI Taxonomy" id="48144"/>
    <lineage>
        <taxon>Eukaryota</taxon>
        <taxon>Metazoa</taxon>
        <taxon>Ecdysozoa</taxon>
        <taxon>Arthropoda</taxon>
        <taxon>Crustacea</taxon>
        <taxon>Multicrustacea</taxon>
        <taxon>Malacostraca</taxon>
        <taxon>Eumalacostraca</taxon>
        <taxon>Eucarida</taxon>
        <taxon>Euphausiacea</taxon>
        <taxon>Euphausiidae</taxon>
        <taxon>Meganyctiphanes</taxon>
    </lineage>
</organism>
<protein>
    <submittedName>
        <fullName evidence="2">Uncharacterized protein</fullName>
    </submittedName>
</protein>
<evidence type="ECO:0000313" key="2">
    <source>
        <dbReference type="EMBL" id="CAL4136992.1"/>
    </source>
</evidence>
<evidence type="ECO:0000256" key="1">
    <source>
        <dbReference type="SAM" id="SignalP"/>
    </source>
</evidence>